<keyword evidence="3" id="KW-1185">Reference proteome</keyword>
<protein>
    <submittedName>
        <fullName evidence="2">TIGR02466 family protein</fullName>
    </submittedName>
</protein>
<evidence type="ECO:0000313" key="2">
    <source>
        <dbReference type="EMBL" id="MCM8557134.1"/>
    </source>
</evidence>
<dbReference type="AlphaFoldDB" id="A0A9X2EK80"/>
<evidence type="ECO:0000256" key="1">
    <source>
        <dbReference type="SAM" id="MobiDB-lite"/>
    </source>
</evidence>
<feature type="compositionally biased region" description="Basic residues" evidence="1">
    <location>
        <begin position="247"/>
        <end position="264"/>
    </location>
</feature>
<dbReference type="SUPFAM" id="SSF51197">
    <property type="entry name" value="Clavaminate synthase-like"/>
    <property type="match status" value="1"/>
</dbReference>
<accession>A0A9X2EK80</accession>
<gene>
    <name evidence="2" type="ORF">NDO55_04795</name>
</gene>
<dbReference type="InterPro" id="IPR012668">
    <property type="entry name" value="CHP02466"/>
</dbReference>
<organism evidence="2 3">
    <name type="scientific">Sphingomicrobium sediminis</name>
    <dbReference type="NCBI Taxonomy" id="2950949"/>
    <lineage>
        <taxon>Bacteria</taxon>
        <taxon>Pseudomonadati</taxon>
        <taxon>Pseudomonadota</taxon>
        <taxon>Alphaproteobacteria</taxon>
        <taxon>Sphingomonadales</taxon>
        <taxon>Sphingomonadaceae</taxon>
        <taxon>Sphingomicrobium</taxon>
    </lineage>
</organism>
<dbReference type="Pfam" id="PF13759">
    <property type="entry name" value="2OG-FeII_Oxy_5"/>
    <property type="match status" value="1"/>
</dbReference>
<dbReference type="NCBIfam" id="TIGR02466">
    <property type="entry name" value="TIGR02466 family protein"/>
    <property type="match status" value="1"/>
</dbReference>
<reference evidence="2" key="1">
    <citation type="submission" date="2022-06" db="EMBL/GenBank/DDBJ databases">
        <title>Sphingomicrobium sedimins sp. nov., a marine bacterium isolated from tidal flat.</title>
        <authorList>
            <person name="Kim C.-H."/>
            <person name="Yoo Y."/>
            <person name="Kim J.-J."/>
        </authorList>
    </citation>
    <scope>NUCLEOTIDE SEQUENCE</scope>
    <source>
        <strain evidence="2">GRR-S6-50</strain>
    </source>
</reference>
<proteinExistence type="predicted"/>
<feature type="region of interest" description="Disordered" evidence="1">
    <location>
        <begin position="228"/>
        <end position="264"/>
    </location>
</feature>
<dbReference type="Proteomes" id="UP001155128">
    <property type="component" value="Unassembled WGS sequence"/>
</dbReference>
<dbReference type="Gene3D" id="2.60.120.620">
    <property type="entry name" value="q2cbj1_9rhob like domain"/>
    <property type="match status" value="1"/>
</dbReference>
<name>A0A9X2EK80_9SPHN</name>
<comment type="caution">
    <text evidence="2">The sequence shown here is derived from an EMBL/GenBank/DDBJ whole genome shotgun (WGS) entry which is preliminary data.</text>
</comment>
<sequence length="264" mass="28771">MGHKIVNVRSLFPTPLAVIRIEDHERINAELMKEIAARREKEQGIIRSNREGWHSGLDFFQRKEPAHRELAQAIMKAVAALTRRMGGKATDYENLRLECDGWVNVNPEGGYNTPHDHPGSFWSGAYYVSVPDKSADKNPNSGAIEFIDHRSAPAGQGLVKAPSLAGIQTFHPNAGTLLVFPSGAKHWVHPNTSEEDRVTIAFNARVTMNVQKMRQAMADRQKQVVKGTGAAATKAGAAKKPAAVKKAATKKAPAKKKAAAKKTA</sequence>
<feature type="compositionally biased region" description="Low complexity" evidence="1">
    <location>
        <begin position="228"/>
        <end position="246"/>
    </location>
</feature>
<dbReference type="EMBL" id="JAMSHT010000001">
    <property type="protein sequence ID" value="MCM8557134.1"/>
    <property type="molecule type" value="Genomic_DNA"/>
</dbReference>
<evidence type="ECO:0000313" key="3">
    <source>
        <dbReference type="Proteomes" id="UP001155128"/>
    </source>
</evidence>
<dbReference type="RefSeq" id="WP_252112928.1">
    <property type="nucleotide sequence ID" value="NZ_JAMSHT010000001.1"/>
</dbReference>